<comment type="subcellular location">
    <subcellularLocation>
        <location evidence="1">Membrane</location>
        <topology evidence="1">Single-pass membrane protein</topology>
    </subcellularLocation>
</comment>
<feature type="non-terminal residue" evidence="7">
    <location>
        <position position="346"/>
    </location>
</feature>
<proteinExistence type="predicted"/>
<dbReference type="Gene3D" id="2.60.40.60">
    <property type="entry name" value="Cadherins"/>
    <property type="match status" value="3"/>
</dbReference>
<feature type="domain" description="Cadherin" evidence="6">
    <location>
        <begin position="104"/>
        <end position="228"/>
    </location>
</feature>
<evidence type="ECO:0000256" key="3">
    <source>
        <dbReference type="ARBA" id="ARBA00022989"/>
    </source>
</evidence>
<evidence type="ECO:0000256" key="2">
    <source>
        <dbReference type="ARBA" id="ARBA00022692"/>
    </source>
</evidence>
<keyword evidence="4" id="KW-0325">Glycoprotein</keyword>
<protein>
    <submittedName>
        <fullName evidence="7">CELR3-like protein</fullName>
    </submittedName>
</protein>
<evidence type="ECO:0000313" key="7">
    <source>
        <dbReference type="EMBL" id="WAQ96541.1"/>
    </source>
</evidence>
<evidence type="ECO:0000256" key="4">
    <source>
        <dbReference type="ARBA" id="ARBA00023180"/>
    </source>
</evidence>
<dbReference type="EMBL" id="CP111013">
    <property type="protein sequence ID" value="WAQ96541.1"/>
    <property type="molecule type" value="Genomic_DNA"/>
</dbReference>
<gene>
    <name evidence="7" type="ORF">MAR_029231</name>
</gene>
<accession>A0ABY7DFU0</accession>
<evidence type="ECO:0000259" key="6">
    <source>
        <dbReference type="PROSITE" id="PS50268"/>
    </source>
</evidence>
<dbReference type="InterPro" id="IPR015919">
    <property type="entry name" value="Cadherin-like_sf"/>
</dbReference>
<dbReference type="InterPro" id="IPR050174">
    <property type="entry name" value="Protocadherin/Cadherin-CA"/>
</dbReference>
<dbReference type="InterPro" id="IPR002126">
    <property type="entry name" value="Cadherin-like_dom"/>
</dbReference>
<dbReference type="PANTHER" id="PTHR24028:SF310">
    <property type="entry name" value="NEURAL-CADHERIN-LIKE PROTEIN"/>
    <property type="match status" value="1"/>
</dbReference>
<keyword evidence="8" id="KW-1185">Reference proteome</keyword>
<evidence type="ECO:0000256" key="5">
    <source>
        <dbReference type="PROSITE-ProRule" id="PRU00043"/>
    </source>
</evidence>
<evidence type="ECO:0000256" key="1">
    <source>
        <dbReference type="ARBA" id="ARBA00004167"/>
    </source>
</evidence>
<dbReference type="Pfam" id="PF00028">
    <property type="entry name" value="Cadherin"/>
    <property type="match status" value="1"/>
</dbReference>
<dbReference type="Proteomes" id="UP001164746">
    <property type="component" value="Chromosome 2"/>
</dbReference>
<dbReference type="CDD" id="cd11304">
    <property type="entry name" value="Cadherin_repeat"/>
    <property type="match status" value="3"/>
</dbReference>
<name>A0ABY7DFU0_MYAAR</name>
<organism evidence="7 8">
    <name type="scientific">Mya arenaria</name>
    <name type="common">Soft-shell clam</name>
    <dbReference type="NCBI Taxonomy" id="6604"/>
    <lineage>
        <taxon>Eukaryota</taxon>
        <taxon>Metazoa</taxon>
        <taxon>Spiralia</taxon>
        <taxon>Lophotrochozoa</taxon>
        <taxon>Mollusca</taxon>
        <taxon>Bivalvia</taxon>
        <taxon>Autobranchia</taxon>
        <taxon>Heteroconchia</taxon>
        <taxon>Euheterodonta</taxon>
        <taxon>Imparidentia</taxon>
        <taxon>Neoheterodontei</taxon>
        <taxon>Myida</taxon>
        <taxon>Myoidea</taxon>
        <taxon>Myidae</taxon>
        <taxon>Mya</taxon>
    </lineage>
</organism>
<dbReference type="PANTHER" id="PTHR24028">
    <property type="entry name" value="CADHERIN-87A"/>
    <property type="match status" value="1"/>
</dbReference>
<dbReference type="SMART" id="SM00112">
    <property type="entry name" value="CA"/>
    <property type="match status" value="3"/>
</dbReference>
<evidence type="ECO:0000313" key="8">
    <source>
        <dbReference type="Proteomes" id="UP001164746"/>
    </source>
</evidence>
<keyword evidence="3" id="KW-1133">Transmembrane helix</keyword>
<dbReference type="PROSITE" id="PS50268">
    <property type="entry name" value="CADHERIN_2"/>
    <property type="match status" value="3"/>
</dbReference>
<sequence>NLNTPIFESQNYEETVYDFEPIGSSVVVLRATDADTISPENVIIVNTVNDMFSIHPINGLITINRALTTESFNNYRDLSYPFRSSSATVNIVVIRNNNGPIFTSLGRYDITINEGAPVLQEVLTVTANDADDGLIGLVRYNMIDSPASSVFGIELGNWPDLPTGDGDAVTQLKIDSVTGRIDLAVSQLNNKVNSYVVRVRAYRRDFLDQEARTLVRVYITRNSASPTFKHGDLTFTLNEDQSLGMSFGEVEATDANTGRNGEIRYSIRSTDADPAQTLEYFYVNPISGTISVIKPLSEDTTYPNNYRFCIVAADQGVPSLSAAVRVTVIVVRNRNGPIFREDANHL</sequence>
<reference evidence="7" key="1">
    <citation type="submission" date="2022-11" db="EMBL/GenBank/DDBJ databases">
        <title>Centuries of genome instability and evolution in soft-shell clam transmissible cancer (bioRxiv).</title>
        <authorList>
            <person name="Hart S.F.M."/>
            <person name="Yonemitsu M.A."/>
            <person name="Giersch R.M."/>
            <person name="Beal B.F."/>
            <person name="Arriagada G."/>
            <person name="Davis B.W."/>
            <person name="Ostrander E.A."/>
            <person name="Goff S.P."/>
            <person name="Metzger M.J."/>
        </authorList>
    </citation>
    <scope>NUCLEOTIDE SEQUENCE</scope>
    <source>
        <strain evidence="7">MELC-2E11</strain>
        <tissue evidence="7">Siphon/mantle</tissue>
    </source>
</reference>
<keyword evidence="2" id="KW-0812">Transmembrane</keyword>
<keyword evidence="3" id="KW-0472">Membrane</keyword>
<feature type="domain" description="Cadherin" evidence="6">
    <location>
        <begin position="229"/>
        <end position="339"/>
    </location>
</feature>
<feature type="domain" description="Cadherin" evidence="6">
    <location>
        <begin position="8"/>
        <end position="102"/>
    </location>
</feature>
<dbReference type="SUPFAM" id="SSF49313">
    <property type="entry name" value="Cadherin-like"/>
    <property type="match status" value="3"/>
</dbReference>
<dbReference type="PRINTS" id="PR00205">
    <property type="entry name" value="CADHERIN"/>
</dbReference>
<keyword evidence="5" id="KW-0106">Calcium</keyword>